<dbReference type="OrthoDB" id="9783700at2"/>
<dbReference type="RefSeq" id="WP_133531469.1">
    <property type="nucleotide sequence ID" value="NZ_SNXR01000001.1"/>
</dbReference>
<evidence type="ECO:0000313" key="1">
    <source>
        <dbReference type="EMBL" id="TDP61955.1"/>
    </source>
</evidence>
<reference evidence="1 2" key="1">
    <citation type="submission" date="2019-03" db="EMBL/GenBank/DDBJ databases">
        <title>Genomic Encyclopedia of Archaeal and Bacterial Type Strains, Phase II (KMG-II): from individual species to whole genera.</title>
        <authorList>
            <person name="Goeker M."/>
        </authorList>
    </citation>
    <scope>NUCLEOTIDE SEQUENCE [LARGE SCALE GENOMIC DNA]</scope>
    <source>
        <strain evidence="1 2">DSM 25687</strain>
    </source>
</reference>
<keyword evidence="1" id="KW-0808">Transferase</keyword>
<proteinExistence type="predicted"/>
<dbReference type="GO" id="GO:0016603">
    <property type="term" value="F:glutaminyl-peptide cyclotransferase activity"/>
    <property type="evidence" value="ECO:0007669"/>
    <property type="project" value="InterPro"/>
</dbReference>
<organism evidence="1 2">
    <name type="scientific">Flavobacterium dankookense</name>
    <dbReference type="NCBI Taxonomy" id="706186"/>
    <lineage>
        <taxon>Bacteria</taxon>
        <taxon>Pseudomonadati</taxon>
        <taxon>Bacteroidota</taxon>
        <taxon>Flavobacteriia</taxon>
        <taxon>Flavobacteriales</taxon>
        <taxon>Flavobacteriaceae</taxon>
        <taxon>Flavobacterium</taxon>
    </lineage>
</organism>
<dbReference type="Proteomes" id="UP000295260">
    <property type="component" value="Unassembled WGS sequence"/>
</dbReference>
<dbReference type="PANTHER" id="PTHR31270">
    <property type="entry name" value="GLUTAMINYL-PEPTIDE CYCLOTRANSFERASE"/>
    <property type="match status" value="1"/>
</dbReference>
<dbReference type="SUPFAM" id="SSF50969">
    <property type="entry name" value="YVTN repeat-like/Quinoprotein amine dehydrogenase"/>
    <property type="match status" value="1"/>
</dbReference>
<evidence type="ECO:0000313" key="2">
    <source>
        <dbReference type="Proteomes" id="UP000295260"/>
    </source>
</evidence>
<dbReference type="InterPro" id="IPR015943">
    <property type="entry name" value="WD40/YVTN_repeat-like_dom_sf"/>
</dbReference>
<dbReference type="AlphaFoldDB" id="A0A4R6QJR5"/>
<dbReference type="Gene3D" id="2.130.10.10">
    <property type="entry name" value="YVTN repeat-like/Quinoprotein amine dehydrogenase"/>
    <property type="match status" value="1"/>
</dbReference>
<dbReference type="InterPro" id="IPR011044">
    <property type="entry name" value="Quino_amine_DH_bsu"/>
</dbReference>
<gene>
    <name evidence="1" type="ORF">BC748_0068</name>
</gene>
<protein>
    <submittedName>
        <fullName evidence="1">Glutamine cyclotransferase</fullName>
    </submittedName>
</protein>
<keyword evidence="2" id="KW-1185">Reference proteome</keyword>
<name>A0A4R6QJR5_9FLAO</name>
<dbReference type="EMBL" id="SNXR01000001">
    <property type="protein sequence ID" value="TDP61955.1"/>
    <property type="molecule type" value="Genomic_DNA"/>
</dbReference>
<dbReference type="InterPro" id="IPR007788">
    <property type="entry name" value="QCT"/>
</dbReference>
<sequence length="350" mass="39823">MKNYKLLVTILLALTLANCGDDPKDRETYFSFNENVLKSKYNSTEKINLELLNSKNKTIDSIIYFSNNEKITSAKGNGKATIDLKGKKLGYQNLRALVYFEGDTISTTTRVELVADIAPKLLKYTIVNTYPHDSNAFTQGYEFYNDTLIESTGQNGKSYVAKTDFKTGKTYKKLDLDQQYFGEGITVLNDKIYQLTWQNAEGFIYEAKSMKKIKSFAYDKKIEGWGLTNDGKYLYQSDGTEKIWRMDPETQKLIDYINVYTNESKIKSVNEIEWIEGKIYGNIWFKDAIAVINPENGTVEAVLDLSGLRAKVTNADAEKVLNGIAYNPKTKTIFVTGKNWDKAFEIKVSE</sequence>
<accession>A0A4R6QJR5</accession>
<dbReference type="PANTHER" id="PTHR31270:SF1">
    <property type="entry name" value="GLUTAMINYL-PEPTIDE CYCLOTRANSFERASE"/>
    <property type="match status" value="1"/>
</dbReference>
<dbReference type="Pfam" id="PF05096">
    <property type="entry name" value="Glu_cyclase_2"/>
    <property type="match status" value="1"/>
</dbReference>
<comment type="caution">
    <text evidence="1">The sequence shown here is derived from an EMBL/GenBank/DDBJ whole genome shotgun (WGS) entry which is preliminary data.</text>
</comment>